<keyword evidence="2" id="KW-0862">Zinc</keyword>
<gene>
    <name evidence="2" type="primary">murT</name>
    <name evidence="5" type="ORF">HMPREF1871_00334</name>
</gene>
<keyword evidence="2" id="KW-0479">Metal-binding</keyword>
<dbReference type="GO" id="GO:0016874">
    <property type="term" value="F:ligase activity"/>
    <property type="evidence" value="ECO:0007669"/>
    <property type="project" value="UniProtKB-KW"/>
</dbReference>
<evidence type="ECO:0000256" key="2">
    <source>
        <dbReference type="HAMAP-Rule" id="MF_02214"/>
    </source>
</evidence>
<dbReference type="Pfam" id="PF08245">
    <property type="entry name" value="Mur_ligase_M"/>
    <property type="match status" value="1"/>
</dbReference>
<dbReference type="Proteomes" id="UP000070467">
    <property type="component" value="Unassembled WGS sequence"/>
</dbReference>
<evidence type="ECO:0000256" key="1">
    <source>
        <dbReference type="ARBA" id="ARBA00004752"/>
    </source>
</evidence>
<comment type="caution">
    <text evidence="5">The sequence shown here is derived from an EMBL/GenBank/DDBJ whole genome shotgun (WGS) entry which is preliminary data.</text>
</comment>
<comment type="catalytic activity">
    <reaction evidence="2">
        <text>beta-D-GlcNAc-(1-&gt;4)-Mur2Ac(oyl-L-Ala-gamma-D-Glu-L-Lys-D-Ala-D-Ala)-di-trans,octa-cis-undecaprenyl diphosphate + ATP = beta-D-GlcNAc-(1-&gt;4)-Mur2Ac(oyl-L-Ala-gamma-D-O-P-Glu-L-Lys-D-Ala-D-Ala)-di-trans,octa-cis-undecaprenyl diphosphate + ADP</text>
        <dbReference type="Rhea" id="RHEA:59488"/>
        <dbReference type="ChEBI" id="CHEBI:30616"/>
        <dbReference type="ChEBI" id="CHEBI:60033"/>
        <dbReference type="ChEBI" id="CHEBI:143132"/>
        <dbReference type="ChEBI" id="CHEBI:456216"/>
    </reaction>
</comment>
<comment type="catalytic activity">
    <reaction evidence="2">
        <text>beta-D-GlcNAc-(1-&gt;4)-Mur2Ac(oyl-L-Ala-gamma-D-Glu-L-Lys-D-Ala-D-Ala)-di-trans,octa-cis-undecaprenyl diphosphate + L-glutamine + ATP + H2O = beta-D-GlcNAc-(1-&gt;4)-Mur2Ac(oyl-L-Ala-D-isoglutaminyl-L-Lys-D-Ala-D-Ala)-di-trans,octa-cis-undecaprenyl diphosphate + L-glutamate + ADP + phosphate + H(+)</text>
        <dbReference type="Rhea" id="RHEA:57928"/>
        <dbReference type="ChEBI" id="CHEBI:15377"/>
        <dbReference type="ChEBI" id="CHEBI:15378"/>
        <dbReference type="ChEBI" id="CHEBI:29985"/>
        <dbReference type="ChEBI" id="CHEBI:30616"/>
        <dbReference type="ChEBI" id="CHEBI:43474"/>
        <dbReference type="ChEBI" id="CHEBI:58359"/>
        <dbReference type="ChEBI" id="CHEBI:60033"/>
        <dbReference type="ChEBI" id="CHEBI:62233"/>
        <dbReference type="ChEBI" id="CHEBI:456216"/>
        <dbReference type="EC" id="6.3.5.13"/>
    </reaction>
</comment>
<dbReference type="InterPro" id="IPR013221">
    <property type="entry name" value="Mur_ligase_cen"/>
</dbReference>
<comment type="pathway">
    <text evidence="1 2">Cell wall biogenesis; peptidoglycan biosynthesis.</text>
</comment>
<comment type="subunit">
    <text evidence="2">Forms a heterodimer with GatD.</text>
</comment>
<accession>A0ABR5TML9</accession>
<dbReference type="PANTHER" id="PTHR23135">
    <property type="entry name" value="MUR LIGASE FAMILY MEMBER"/>
    <property type="match status" value="1"/>
</dbReference>
<keyword evidence="6" id="KW-1185">Reference proteome</keyword>
<keyword evidence="2" id="KW-0961">Cell wall biogenesis/degradation</keyword>
<dbReference type="SUPFAM" id="SSF53623">
    <property type="entry name" value="MurD-like peptide ligases, catalytic domain"/>
    <property type="match status" value="1"/>
</dbReference>
<organism evidence="5 6">
    <name type="scientific">Gemelliphila asaccharolytica</name>
    <dbReference type="NCBI Taxonomy" id="502393"/>
    <lineage>
        <taxon>Bacteria</taxon>
        <taxon>Bacillati</taxon>
        <taxon>Bacillota</taxon>
        <taxon>Bacilli</taxon>
        <taxon>Bacillales</taxon>
        <taxon>Gemellaceae</taxon>
        <taxon>Gemelliphila</taxon>
    </lineage>
</organism>
<comment type="catalytic activity">
    <reaction evidence="2">
        <text>beta-D-GlcNAc-(1-&gt;4)-Mur2Ac(oyl-L-Ala-gamma-D-O-P-Glu-L-Lys-D-Ala-D-Ala)-di-trans,octa-cis-undecaprenyl diphosphate + NH4(+) = beta-D-GlcNAc-(1-&gt;4)-Mur2Ac(oyl-L-Ala-D-isoglutaminyl-L-Lys-D-Ala-D-Ala)-di-trans,octa-cis-undecaprenyl diphosphate + phosphate + H(+)</text>
        <dbReference type="Rhea" id="RHEA:57932"/>
        <dbReference type="ChEBI" id="CHEBI:15378"/>
        <dbReference type="ChEBI" id="CHEBI:28938"/>
        <dbReference type="ChEBI" id="CHEBI:43474"/>
        <dbReference type="ChEBI" id="CHEBI:62233"/>
        <dbReference type="ChEBI" id="CHEBI:143132"/>
    </reaction>
</comment>
<dbReference type="EMBL" id="LSDB01000008">
    <property type="protein sequence ID" value="KXB58568.1"/>
    <property type="molecule type" value="Genomic_DNA"/>
</dbReference>
<feature type="domain" description="Lipid II isoglutaminyl synthase (glutamine-hydrolyzing) subunit MurT C-terminal" evidence="4">
    <location>
        <begin position="324"/>
        <end position="435"/>
    </location>
</feature>
<sequence>MQTKIKRRSMYNIICKIVAIFIRISCKCINKKGTDLPGKILRKIDKNVLKKLSKNFDEIIFITGTNGKTTTSNLIGYSLKKIGKKIVNNYEGANMLDGIITSIAIQNTSKTKIAILEVDEGSIKKIMNFIIPTKIVFNNFFRDQIDRFGEIDVLISTISEQIKNKDIQLILNTDDPFVMRLDKHGKNNKYFGLEENLYDFNDTGITESKFCPVCSNKLNYKFIHYSQLGIYNCLKCGFKRKNPNYSVSKIDLNPEINILINKTKFHTKMLGVFNVYNILAAYSLLKQLELSDNEIEIGFSSYVSLNGRMEIFEDKNNLKYIINLAKNPAGMNVSLSIANNVKNDLSISYLLILNDNYADGLDISWIWDADFEILKNQNIKNIICSGKRAKELALRLKYTDIKVKIYVEEDIKSAIYLLKNNNSNLNIIIPNYTALIKTKKEVERELK</sequence>
<keyword evidence="2" id="KW-0133">Cell shape</keyword>
<keyword evidence="2 5" id="KW-0436">Ligase</keyword>
<comment type="similarity">
    <text evidence="2">Belongs to the MurCDEF family. MurT subfamily.</text>
</comment>
<comment type="function">
    <text evidence="2">The lipid II isoglutaminyl synthase complex catalyzes the formation of alpha-D-isoglutamine in the cell wall lipid II stem peptide. The MurT subunit catalyzes the ATP-dependent amidation of D-glutamate residue of lipid II, converting it to an isoglutamine residue.</text>
</comment>
<feature type="binding site" evidence="2">
    <location>
        <position position="233"/>
    </location>
    <ligand>
        <name>Zn(2+)</name>
        <dbReference type="ChEBI" id="CHEBI:29105"/>
    </ligand>
</feature>
<dbReference type="PANTHER" id="PTHR23135:SF7">
    <property type="entry name" value="LIPID II ISOGLUTAMINYL SYNTHASE (GLUTAMINE-HYDROLYZING) SUBUNIT MURT"/>
    <property type="match status" value="1"/>
</dbReference>
<feature type="binding site" evidence="2">
    <location>
        <position position="214"/>
    </location>
    <ligand>
        <name>Zn(2+)</name>
        <dbReference type="ChEBI" id="CHEBI:29105"/>
    </ligand>
</feature>
<evidence type="ECO:0000259" key="3">
    <source>
        <dbReference type="Pfam" id="PF08245"/>
    </source>
</evidence>
<keyword evidence="2" id="KW-0573">Peptidoglycan synthesis</keyword>
<evidence type="ECO:0000313" key="6">
    <source>
        <dbReference type="Proteomes" id="UP000070467"/>
    </source>
</evidence>
<feature type="binding site" evidence="2">
    <location>
        <position position="211"/>
    </location>
    <ligand>
        <name>Zn(2+)</name>
        <dbReference type="ChEBI" id="CHEBI:29105"/>
    </ligand>
</feature>
<dbReference type="EC" id="6.3.5.13" evidence="2"/>
<protein>
    <recommendedName>
        <fullName evidence="2">Lipid II isoglutaminyl synthase (glutamine-hydrolyzing) subunit MurT</fullName>
        <ecNumber evidence="2">6.3.5.13</ecNumber>
    </recommendedName>
</protein>
<evidence type="ECO:0000313" key="5">
    <source>
        <dbReference type="EMBL" id="KXB58568.1"/>
    </source>
</evidence>
<dbReference type="InterPro" id="IPR036565">
    <property type="entry name" value="Mur-like_cat_sf"/>
</dbReference>
<dbReference type="InterPro" id="IPR013564">
    <property type="entry name" value="MurT_C"/>
</dbReference>
<dbReference type="Pfam" id="PF08353">
    <property type="entry name" value="MurT_C"/>
    <property type="match status" value="1"/>
</dbReference>
<dbReference type="HAMAP" id="MF_02214">
    <property type="entry name" value="Lipid_II_synth_MurT"/>
    <property type="match status" value="1"/>
</dbReference>
<feature type="domain" description="Mur ligase central" evidence="3">
    <location>
        <begin position="62"/>
        <end position="283"/>
    </location>
</feature>
<keyword evidence="2" id="KW-0547">Nucleotide-binding</keyword>
<dbReference type="Gene3D" id="3.40.1190.10">
    <property type="entry name" value="Mur-like, catalytic domain"/>
    <property type="match status" value="1"/>
</dbReference>
<feature type="binding site" evidence="2">
    <location>
        <position position="236"/>
    </location>
    <ligand>
        <name>Zn(2+)</name>
        <dbReference type="ChEBI" id="CHEBI:29105"/>
    </ligand>
</feature>
<name>A0ABR5TML9_9BACL</name>
<evidence type="ECO:0000259" key="4">
    <source>
        <dbReference type="Pfam" id="PF08353"/>
    </source>
</evidence>
<reference evidence="5 6" key="1">
    <citation type="submission" date="2016-01" db="EMBL/GenBank/DDBJ databases">
        <authorList>
            <person name="Mitreva M."/>
            <person name="Pepin K.H."/>
            <person name="Mihindukulasuriya K.A."/>
            <person name="Fulton R."/>
            <person name="Fronick C."/>
            <person name="O'Laughlin M."/>
            <person name="Miner T."/>
            <person name="Herter B."/>
            <person name="Rosa B.A."/>
            <person name="Cordes M."/>
            <person name="Tomlinson C."/>
            <person name="Wollam A."/>
            <person name="Palsikar V.B."/>
            <person name="Mardis E.R."/>
            <person name="Wilson R.K."/>
        </authorList>
    </citation>
    <scope>NUCLEOTIDE SEQUENCE [LARGE SCALE GENOMIC DNA]</scope>
    <source>
        <strain evidence="5 6">KA00071</strain>
    </source>
</reference>
<proteinExistence type="inferred from homology"/>
<feature type="active site" evidence="2">
    <location>
        <position position="362"/>
    </location>
</feature>
<dbReference type="InterPro" id="IPR043703">
    <property type="entry name" value="Lipid_II_synth_MurT"/>
</dbReference>
<keyword evidence="2" id="KW-0067">ATP-binding</keyword>